<dbReference type="Proteomes" id="UP000006286">
    <property type="component" value="Chromosome"/>
</dbReference>
<dbReference type="PATRIC" id="fig|930169.3.peg.2819"/>
<dbReference type="AlphaFoldDB" id="K0CEQ5"/>
<sequence length="248" mass="28486">MHGVQDRCFSWDAPENEMFKPTANDGMEQRRLSCRNAINLNYVTIRAWPIVLRKLAEWPFRSQGVRQKAPFDDNLALGGHQDILAETACYFQWRTTERTGDLEFIHIHRYDRLRGKHAGRGSAYNNRHFEVIPRFLGRGEIGQSMTRQKKCPEFTWAGDLKSVDRHVLDAGSRVPADHQTRRDIGATVVFIVSGDGQQAREVDVFVDKILTRRLRHLYRGDGAGGGPLKLWQECFGFDAERLRHPLTA</sequence>
<dbReference type="HOGENOM" id="CLU_1118321_0_0_6"/>
<keyword evidence="2" id="KW-1185">Reference proteome</keyword>
<gene>
    <name evidence="1" type="ordered locus">B5T_02860</name>
</gene>
<reference evidence="1 2" key="1">
    <citation type="journal article" date="2012" name="J. Bacteriol.">
        <title>Complete genome sequence of Alcanivorax dieselolei type strain B5.</title>
        <authorList>
            <person name="Lai Q."/>
            <person name="Li W."/>
            <person name="Shao Z."/>
        </authorList>
    </citation>
    <scope>NUCLEOTIDE SEQUENCE [LARGE SCALE GENOMIC DNA]</scope>
    <source>
        <strain evidence="2">DSM 16502 / CGMCC 1.3690 / B-5</strain>
    </source>
</reference>
<evidence type="ECO:0000313" key="1">
    <source>
        <dbReference type="EMBL" id="AFT71128.1"/>
    </source>
</evidence>
<protein>
    <submittedName>
        <fullName evidence="1">Uncharacterized protein</fullName>
    </submittedName>
</protein>
<dbReference type="EMBL" id="CP003466">
    <property type="protein sequence ID" value="AFT71128.1"/>
    <property type="molecule type" value="Genomic_DNA"/>
</dbReference>
<name>K0CEQ5_ALCDB</name>
<organism evidence="1 2">
    <name type="scientific">Alcanivorax dieselolei (strain DSM 16502 / CGMCC 1.3690 / MCCC 1A00001 / B-5)</name>
    <name type="common">Alloalcanivorax dieselolei</name>
    <dbReference type="NCBI Taxonomy" id="930169"/>
    <lineage>
        <taxon>Bacteria</taxon>
        <taxon>Pseudomonadati</taxon>
        <taxon>Pseudomonadota</taxon>
        <taxon>Gammaproteobacteria</taxon>
        <taxon>Oceanospirillales</taxon>
        <taxon>Alcanivoracaceae</taxon>
        <taxon>Alloalcanivorax</taxon>
    </lineage>
</organism>
<accession>K0CEQ5</accession>
<dbReference type="KEGG" id="adi:B5T_02860"/>
<proteinExistence type="predicted"/>
<evidence type="ECO:0000313" key="2">
    <source>
        <dbReference type="Proteomes" id="UP000006286"/>
    </source>
</evidence>